<gene>
    <name evidence="1" type="ORF">RUMHYD_01616</name>
</gene>
<dbReference type="HOGENOM" id="CLU_3266461_0_0_9"/>
<reference evidence="1 2" key="1">
    <citation type="submission" date="2009-01" db="EMBL/GenBank/DDBJ databases">
        <authorList>
            <person name="Fulton L."/>
            <person name="Clifton S."/>
            <person name="Fulton B."/>
            <person name="Xu J."/>
            <person name="Minx P."/>
            <person name="Pepin K.H."/>
            <person name="Johnson M."/>
            <person name="Bhonagiri V."/>
            <person name="Nash W.E."/>
            <person name="Mardis E.R."/>
            <person name="Wilson R.K."/>
        </authorList>
    </citation>
    <scope>NUCLEOTIDE SEQUENCE [LARGE SCALE GENOMIC DNA]</scope>
    <source>
        <strain evidence="2">DSM 10507 / JCM 14656 / S5a33</strain>
    </source>
</reference>
<protein>
    <submittedName>
        <fullName evidence="1">Uncharacterized protein</fullName>
    </submittedName>
</protein>
<proteinExistence type="predicted"/>
<organism evidence="1 2">
    <name type="scientific">Blautia hydrogenotrophica (strain DSM 10507 / JCM 14656 / S5a33)</name>
    <name type="common">Ruminococcus hydrogenotrophicus</name>
    <dbReference type="NCBI Taxonomy" id="476272"/>
    <lineage>
        <taxon>Bacteria</taxon>
        <taxon>Bacillati</taxon>
        <taxon>Bacillota</taxon>
        <taxon>Clostridia</taxon>
        <taxon>Lachnospirales</taxon>
        <taxon>Lachnospiraceae</taxon>
        <taxon>Blautia</taxon>
    </lineage>
</organism>
<dbReference type="PATRIC" id="fig|476272.21.peg.2967"/>
<name>C0CL95_BLAHS</name>
<dbReference type="EMBL" id="ACBZ01000078">
    <property type="protein sequence ID" value="EEG49480.1"/>
    <property type="molecule type" value="Genomic_DNA"/>
</dbReference>
<accession>C0CL95</accession>
<sequence length="41" mass="4689">MLLLPHQKRILKARNEDVVCSVKRAGHTSSFFNKVFKKSCA</sequence>
<dbReference type="AlphaFoldDB" id="C0CL95"/>
<keyword evidence="2" id="KW-1185">Reference proteome</keyword>
<evidence type="ECO:0000313" key="2">
    <source>
        <dbReference type="Proteomes" id="UP000003100"/>
    </source>
</evidence>
<dbReference type="Proteomes" id="UP000003100">
    <property type="component" value="Unassembled WGS sequence"/>
</dbReference>
<comment type="caution">
    <text evidence="1">The sequence shown here is derived from an EMBL/GenBank/DDBJ whole genome shotgun (WGS) entry which is preliminary data.</text>
</comment>
<evidence type="ECO:0000313" key="1">
    <source>
        <dbReference type="EMBL" id="EEG49480.1"/>
    </source>
</evidence>
<reference evidence="1 2" key="2">
    <citation type="submission" date="2009-02" db="EMBL/GenBank/DDBJ databases">
        <title>Draft genome sequence of Blautia hydrogenotrophica DSM 10507 (Ruminococcus hydrogenotrophicus DSM 10507).</title>
        <authorList>
            <person name="Sudarsanam P."/>
            <person name="Ley R."/>
            <person name="Guruge J."/>
            <person name="Turnbaugh P.J."/>
            <person name="Mahowald M."/>
            <person name="Liep D."/>
            <person name="Gordon J."/>
        </authorList>
    </citation>
    <scope>NUCLEOTIDE SEQUENCE [LARGE SCALE GENOMIC DNA]</scope>
    <source>
        <strain evidence="2">DSM 10507 / JCM 14656 / S5a33</strain>
    </source>
</reference>